<organism evidence="6 7">
    <name type="scientific">Duganella rivi</name>
    <dbReference type="NCBI Taxonomy" id="2666083"/>
    <lineage>
        <taxon>Bacteria</taxon>
        <taxon>Pseudomonadati</taxon>
        <taxon>Pseudomonadota</taxon>
        <taxon>Betaproteobacteria</taxon>
        <taxon>Burkholderiales</taxon>
        <taxon>Oxalobacteraceae</taxon>
        <taxon>Telluria group</taxon>
        <taxon>Duganella</taxon>
    </lineage>
</organism>
<dbReference type="PROSITE" id="PS50931">
    <property type="entry name" value="HTH_LYSR"/>
    <property type="match status" value="1"/>
</dbReference>
<comment type="caution">
    <text evidence="6">The sequence shown here is derived from an EMBL/GenBank/DDBJ whole genome shotgun (WGS) entry which is preliminary data.</text>
</comment>
<gene>
    <name evidence="6" type="ORF">GTP45_12630</name>
</gene>
<evidence type="ECO:0000256" key="3">
    <source>
        <dbReference type="ARBA" id="ARBA00023125"/>
    </source>
</evidence>
<dbReference type="PANTHER" id="PTHR30537:SF72">
    <property type="entry name" value="LYSR FAMILY TRANSCRIPTIONAL REGULATOR"/>
    <property type="match status" value="1"/>
</dbReference>
<dbReference type="CDD" id="cd08472">
    <property type="entry name" value="PBP2_CrgA_like_3"/>
    <property type="match status" value="1"/>
</dbReference>
<keyword evidence="3" id="KW-0238">DNA-binding</keyword>
<dbReference type="Gene3D" id="1.10.10.10">
    <property type="entry name" value="Winged helix-like DNA-binding domain superfamily/Winged helix DNA-binding domain"/>
    <property type="match status" value="1"/>
</dbReference>
<name>A0A7X4KBV5_9BURK</name>
<reference evidence="6 7" key="1">
    <citation type="submission" date="2019-12" db="EMBL/GenBank/DDBJ databases">
        <title>Novel species isolated from a subtropical stream in China.</title>
        <authorList>
            <person name="Lu H."/>
        </authorList>
    </citation>
    <scope>NUCLEOTIDE SEQUENCE [LARGE SCALE GENOMIC DNA]</scope>
    <source>
        <strain evidence="6 7">FT55W</strain>
    </source>
</reference>
<dbReference type="PANTHER" id="PTHR30537">
    <property type="entry name" value="HTH-TYPE TRANSCRIPTIONAL REGULATOR"/>
    <property type="match status" value="1"/>
</dbReference>
<sequence length="304" mass="34014">MKPITPEPEDLRIFSWVARLSSFTKAAEHLQLPRTSISNAIQRLEERLGARLLQRTTRRVQVTREGEALLERCERLLEDLDEIGALFQQQGAQLRGRLRVDMPLGMASDIVLPRLPEFLAAHPELQVDIFSTDRRVDLLGEGFDLVVRAGAVVDESLVYRPLLEMELMNVASPAYVAAHGMPSTLEDLGDHWLINYQPNPASLPAAFEYVQDGRTLHIAMRHKVTVNNSVAYTAACRAGLGIAQQPTLRARADIHAGLLTAVMPDHQPAAMTMRLLFPHRRNIPQRVRVFADWLTDITRSAVAA</sequence>
<dbReference type="FunFam" id="1.10.10.10:FF:000001">
    <property type="entry name" value="LysR family transcriptional regulator"/>
    <property type="match status" value="1"/>
</dbReference>
<dbReference type="EMBL" id="WWCK01000004">
    <property type="protein sequence ID" value="MYM67674.1"/>
    <property type="molecule type" value="Genomic_DNA"/>
</dbReference>
<feature type="domain" description="HTH lysR-type" evidence="5">
    <location>
        <begin position="6"/>
        <end position="63"/>
    </location>
</feature>
<evidence type="ECO:0000313" key="7">
    <source>
        <dbReference type="Proteomes" id="UP000450012"/>
    </source>
</evidence>
<evidence type="ECO:0000259" key="5">
    <source>
        <dbReference type="PROSITE" id="PS50931"/>
    </source>
</evidence>
<dbReference type="SUPFAM" id="SSF53850">
    <property type="entry name" value="Periplasmic binding protein-like II"/>
    <property type="match status" value="1"/>
</dbReference>
<protein>
    <submittedName>
        <fullName evidence="6">LysR family transcriptional regulator</fullName>
    </submittedName>
</protein>
<dbReference type="Pfam" id="PF00126">
    <property type="entry name" value="HTH_1"/>
    <property type="match status" value="1"/>
</dbReference>
<keyword evidence="4" id="KW-0804">Transcription</keyword>
<dbReference type="RefSeq" id="WP_161014252.1">
    <property type="nucleotide sequence ID" value="NZ_WWCK01000004.1"/>
</dbReference>
<dbReference type="GO" id="GO:0003700">
    <property type="term" value="F:DNA-binding transcription factor activity"/>
    <property type="evidence" value="ECO:0007669"/>
    <property type="project" value="InterPro"/>
</dbReference>
<dbReference type="AlphaFoldDB" id="A0A7X4KBV5"/>
<dbReference type="PRINTS" id="PR00039">
    <property type="entry name" value="HTHLYSR"/>
</dbReference>
<dbReference type="InterPro" id="IPR036388">
    <property type="entry name" value="WH-like_DNA-bd_sf"/>
</dbReference>
<dbReference type="GO" id="GO:0043565">
    <property type="term" value="F:sequence-specific DNA binding"/>
    <property type="evidence" value="ECO:0007669"/>
    <property type="project" value="TreeGrafter"/>
</dbReference>
<dbReference type="InterPro" id="IPR036390">
    <property type="entry name" value="WH_DNA-bd_sf"/>
</dbReference>
<proteinExistence type="inferred from homology"/>
<dbReference type="InterPro" id="IPR058163">
    <property type="entry name" value="LysR-type_TF_proteobact-type"/>
</dbReference>
<comment type="similarity">
    <text evidence="1">Belongs to the LysR transcriptional regulatory family.</text>
</comment>
<dbReference type="SUPFAM" id="SSF46785">
    <property type="entry name" value="Winged helix' DNA-binding domain"/>
    <property type="match status" value="1"/>
</dbReference>
<evidence type="ECO:0000256" key="4">
    <source>
        <dbReference type="ARBA" id="ARBA00023163"/>
    </source>
</evidence>
<evidence type="ECO:0000256" key="2">
    <source>
        <dbReference type="ARBA" id="ARBA00023015"/>
    </source>
</evidence>
<dbReference type="GO" id="GO:0006351">
    <property type="term" value="P:DNA-templated transcription"/>
    <property type="evidence" value="ECO:0007669"/>
    <property type="project" value="TreeGrafter"/>
</dbReference>
<keyword evidence="2" id="KW-0805">Transcription regulation</keyword>
<evidence type="ECO:0000256" key="1">
    <source>
        <dbReference type="ARBA" id="ARBA00009437"/>
    </source>
</evidence>
<dbReference type="InterPro" id="IPR005119">
    <property type="entry name" value="LysR_subst-bd"/>
</dbReference>
<evidence type="ECO:0000313" key="6">
    <source>
        <dbReference type="EMBL" id="MYM67674.1"/>
    </source>
</evidence>
<dbReference type="Pfam" id="PF03466">
    <property type="entry name" value="LysR_substrate"/>
    <property type="match status" value="1"/>
</dbReference>
<dbReference type="Gene3D" id="3.40.190.290">
    <property type="match status" value="1"/>
</dbReference>
<dbReference type="InterPro" id="IPR000847">
    <property type="entry name" value="LysR_HTH_N"/>
</dbReference>
<dbReference type="Proteomes" id="UP000450012">
    <property type="component" value="Unassembled WGS sequence"/>
</dbReference>
<keyword evidence="7" id="KW-1185">Reference proteome</keyword>
<accession>A0A7X4KBV5</accession>